<proteinExistence type="predicted"/>
<organism>
    <name type="scientific">Solenopsis invicta</name>
    <name type="common">Red imported fire ant</name>
    <name type="synonym">Solenopsis wagneri</name>
    <dbReference type="NCBI Taxonomy" id="13686"/>
    <lineage>
        <taxon>Eukaryota</taxon>
        <taxon>Metazoa</taxon>
        <taxon>Ecdysozoa</taxon>
        <taxon>Arthropoda</taxon>
        <taxon>Hexapoda</taxon>
        <taxon>Insecta</taxon>
        <taxon>Pterygota</taxon>
        <taxon>Neoptera</taxon>
        <taxon>Endopterygota</taxon>
        <taxon>Hymenoptera</taxon>
        <taxon>Apocrita</taxon>
        <taxon>Aculeata</taxon>
        <taxon>Formicoidea</taxon>
        <taxon>Formicidae</taxon>
        <taxon>Myrmicinae</taxon>
        <taxon>Solenopsis</taxon>
    </lineage>
</organism>
<accession>E9IFL3</accession>
<evidence type="ECO:0000313" key="1">
    <source>
        <dbReference type="EMBL" id="EFZ20640.1"/>
    </source>
</evidence>
<dbReference type="EMBL" id="GL762856">
    <property type="protein sequence ID" value="EFZ20640.1"/>
    <property type="molecule type" value="Genomic_DNA"/>
</dbReference>
<feature type="non-terminal residue" evidence="1">
    <location>
        <position position="63"/>
    </location>
</feature>
<reference evidence="1" key="1">
    <citation type="journal article" date="2011" name="Proc. Natl. Acad. Sci. U.S.A.">
        <title>The genome of the fire ant Solenopsis invicta.</title>
        <authorList>
            <person name="Wurm Y."/>
            <person name="Wang J."/>
            <person name="Riba-Grognuz O."/>
            <person name="Corona M."/>
            <person name="Nygaard S."/>
            <person name="Hunt B.G."/>
            <person name="Ingram K.K."/>
            <person name="Falquet L."/>
            <person name="Nipitwattanaphon M."/>
            <person name="Gotzek D."/>
            <person name="Dijkstra M.B."/>
            <person name="Oettler J."/>
            <person name="Comtesse F."/>
            <person name="Shih C.J."/>
            <person name="Wu W.J."/>
            <person name="Yang C.C."/>
            <person name="Thomas J."/>
            <person name="Beaudoing E."/>
            <person name="Pradervand S."/>
            <person name="Flegel V."/>
            <person name="Cook E.D."/>
            <person name="Fabbretti R."/>
            <person name="Stockinger H."/>
            <person name="Long L."/>
            <person name="Farmerie W.G."/>
            <person name="Oakey J."/>
            <person name="Boomsma J.J."/>
            <person name="Pamilo P."/>
            <person name="Yi S.V."/>
            <person name="Heinze J."/>
            <person name="Goodisman M.A."/>
            <person name="Farinelli L."/>
            <person name="Harshman K."/>
            <person name="Hulo N."/>
            <person name="Cerutti L."/>
            <person name="Xenarios I."/>
            <person name="Shoemaker D."/>
            <person name="Keller L."/>
        </authorList>
    </citation>
    <scope>NUCLEOTIDE SEQUENCE [LARGE SCALE GENOMIC DNA]</scope>
</reference>
<gene>
    <name evidence="1" type="ORF">SINV_03738</name>
</gene>
<protein>
    <submittedName>
        <fullName evidence="1">Uncharacterized protein</fullName>
    </submittedName>
</protein>
<name>E9IFL3_SOLIN</name>
<dbReference type="AlphaFoldDB" id="E9IFL3"/>
<sequence>MKQNPIYVHNNVEIIVSCILIIGNNLGVYEIFGFTRSFNSNYSCRVCKIYKRDKQIFENTDLI</sequence>
<dbReference type="HOGENOM" id="CLU_2888569_0_0_1"/>